<keyword evidence="8" id="KW-0732">Signal</keyword>
<feature type="signal peptide" evidence="8">
    <location>
        <begin position="1"/>
        <end position="18"/>
    </location>
</feature>
<evidence type="ECO:0000256" key="6">
    <source>
        <dbReference type="PIRSR" id="PIRSR601613-1"/>
    </source>
</evidence>
<reference evidence="13" key="1">
    <citation type="submission" date="2017-02" db="UniProtKB">
        <authorList>
            <consortium name="WormBaseParasite"/>
        </authorList>
    </citation>
    <scope>IDENTIFICATION</scope>
</reference>
<dbReference type="GO" id="GO:0005741">
    <property type="term" value="C:mitochondrial outer membrane"/>
    <property type="evidence" value="ECO:0007669"/>
    <property type="project" value="UniProtKB-SubCell"/>
</dbReference>
<dbReference type="PANTHER" id="PTHR43563">
    <property type="entry name" value="AMINE OXIDASE"/>
    <property type="match status" value="1"/>
</dbReference>
<evidence type="ECO:0000313" key="11">
    <source>
        <dbReference type="Proteomes" id="UP000038040"/>
    </source>
</evidence>
<dbReference type="InterPro" id="IPR002937">
    <property type="entry name" value="Amino_oxidase"/>
</dbReference>
<protein>
    <recommendedName>
        <fullName evidence="7">Amine oxidase</fullName>
        <ecNumber evidence="7">1.4.3.-</ecNumber>
    </recommendedName>
</protein>
<dbReference type="OrthoDB" id="7777654at2759"/>
<keyword evidence="7" id="KW-0274">FAD</keyword>
<reference evidence="10 12" key="2">
    <citation type="submission" date="2018-11" db="EMBL/GenBank/DDBJ databases">
        <authorList>
            <consortium name="Pathogen Informatics"/>
        </authorList>
    </citation>
    <scope>NUCLEOTIDE SEQUENCE [LARGE SCALE GENOMIC DNA]</scope>
</reference>
<dbReference type="EMBL" id="UYYG01000088">
    <property type="protein sequence ID" value="VDN52930.1"/>
    <property type="molecule type" value="Genomic_DNA"/>
</dbReference>
<dbReference type="Gene3D" id="3.50.50.60">
    <property type="entry name" value="FAD/NAD(P)-binding domain"/>
    <property type="match status" value="1"/>
</dbReference>
<evidence type="ECO:0000256" key="4">
    <source>
        <dbReference type="ARBA" id="ARBA00023002"/>
    </source>
</evidence>
<comment type="subcellular location">
    <subcellularLocation>
        <location evidence="2">Mitochondrion outer membrane</location>
        <topology evidence="2">Single-pass type IV membrane protein</topology>
        <orientation evidence="2">Cytoplasmic side</orientation>
    </subcellularLocation>
</comment>
<comment type="cofactor">
    <cofactor evidence="1 7">
        <name>FAD</name>
        <dbReference type="ChEBI" id="CHEBI:57692"/>
    </cofactor>
</comment>
<feature type="binding site" evidence="6">
    <location>
        <position position="455"/>
    </location>
    <ligand>
        <name>FAD</name>
        <dbReference type="ChEBI" id="CHEBI:57692"/>
    </ligand>
</feature>
<evidence type="ECO:0000256" key="2">
    <source>
        <dbReference type="ARBA" id="ARBA00004362"/>
    </source>
</evidence>
<dbReference type="GO" id="GO:0008131">
    <property type="term" value="F:primary methylamine oxidase activity"/>
    <property type="evidence" value="ECO:0007669"/>
    <property type="project" value="UniProtKB-ARBA"/>
</dbReference>
<evidence type="ECO:0000256" key="3">
    <source>
        <dbReference type="ARBA" id="ARBA00005995"/>
    </source>
</evidence>
<keyword evidence="12" id="KW-1185">Reference proteome</keyword>
<evidence type="ECO:0000256" key="1">
    <source>
        <dbReference type="ARBA" id="ARBA00001974"/>
    </source>
</evidence>
<dbReference type="WBParaSite" id="DME_0000916601-mRNA-1">
    <property type="protein sequence ID" value="DME_0000916601-mRNA-1"/>
    <property type="gene ID" value="DME_0000916601"/>
</dbReference>
<evidence type="ECO:0000313" key="12">
    <source>
        <dbReference type="Proteomes" id="UP000274756"/>
    </source>
</evidence>
<comment type="similarity">
    <text evidence="3 7">Belongs to the flavin monoamine oxidase family.</text>
</comment>
<evidence type="ECO:0000313" key="13">
    <source>
        <dbReference type="WBParaSite" id="DME_0000916601-mRNA-1"/>
    </source>
</evidence>
<dbReference type="Pfam" id="PF01593">
    <property type="entry name" value="Amino_oxidase"/>
    <property type="match status" value="1"/>
</dbReference>
<feature type="chain" id="PRO_5033721105" description="Amine oxidase" evidence="8">
    <location>
        <begin position="19"/>
        <end position="684"/>
    </location>
</feature>
<evidence type="ECO:0000259" key="9">
    <source>
        <dbReference type="Pfam" id="PF01593"/>
    </source>
</evidence>
<dbReference type="STRING" id="318479.A0A0N4UMS5"/>
<dbReference type="GO" id="GO:0097621">
    <property type="term" value="F:monoamine oxidase activity"/>
    <property type="evidence" value="ECO:0007669"/>
    <property type="project" value="UniProtKB-EC"/>
</dbReference>
<dbReference type="Proteomes" id="UP000038040">
    <property type="component" value="Unplaced"/>
</dbReference>
<keyword evidence="4 7" id="KW-0560">Oxidoreductase</keyword>
<comment type="catalytic activity">
    <reaction evidence="5">
        <text>a secondary aliphatic amine + O2 + H2O = a primary amine + an aldehyde + H2O2</text>
        <dbReference type="Rhea" id="RHEA:26414"/>
        <dbReference type="ChEBI" id="CHEBI:15377"/>
        <dbReference type="ChEBI" id="CHEBI:15379"/>
        <dbReference type="ChEBI" id="CHEBI:16240"/>
        <dbReference type="ChEBI" id="CHEBI:17478"/>
        <dbReference type="ChEBI" id="CHEBI:58855"/>
        <dbReference type="ChEBI" id="CHEBI:65296"/>
        <dbReference type="EC" id="1.4.3.4"/>
    </reaction>
</comment>
<dbReference type="Proteomes" id="UP000274756">
    <property type="component" value="Unassembled WGS sequence"/>
</dbReference>
<dbReference type="PANTHER" id="PTHR43563:SF18">
    <property type="entry name" value="AMINE OXIDASE DOMAIN-CONTAINING PROTEIN"/>
    <property type="match status" value="1"/>
</dbReference>
<feature type="binding site" evidence="6">
    <location>
        <position position="266"/>
    </location>
    <ligand>
        <name>FAD</name>
        <dbReference type="ChEBI" id="CHEBI:57692"/>
    </ligand>
</feature>
<dbReference type="EC" id="1.4.3.-" evidence="7"/>
<feature type="domain" description="Amine oxidase" evidence="9">
    <location>
        <begin position="57"/>
        <end position="478"/>
    </location>
</feature>
<dbReference type="PRINTS" id="PR00757">
    <property type="entry name" value="AMINEOXDASEF"/>
</dbReference>
<gene>
    <name evidence="10" type="ORF">DME_LOCUS2903</name>
</gene>
<accession>A0A0N4UMS5</accession>
<dbReference type="InterPro" id="IPR050703">
    <property type="entry name" value="Flavin_MAO"/>
</dbReference>
<sequence>MELICLYLILSLYNSVKGINDRNGDINETSPPSPNVYIGNRQFPNTVYDVIIVGGGLSGLSAARFLCKKISNIKILVLEGRSRLGGRIKSISMKATNGTEKKFDIGSQWIGPRHHELNALLSEFGIDTVKQKVCGKTTIMDVNIRIHKREIDLEFPITGKLNLSGFITEPRARELNSYSIAEYFATHHLDSQIKHNTNRLLQTLFDAPAHDVSALQIPITTSSDQVDLTELLLSTGHGGSYIAENGLQTLIDKLAEGIEVELNSNVIRVTDNKKDSYEGYFNTSENENEVIIETTKKAYRARDVIIAIPPLLVSQMAFEPHLILSQQQLFCIPLYNDYRPRGHAYTFVVTYESPFWNKDHRNGHVIYSDPTGKGPLLWLTTFDASRYVNNDDTCCKFFCCKFNFFTVKFNHDKQWFADKFSRGFVGVFGPKQIPPSLFSLLADSHGNRVHFAGAEFSSKSIGLMNGAVASARTAVERVVNNKIQRGELSPMILLPPSSISINAENFSNGIDSLKLDVEEEIEIINETAIFETPNVGTDFADAFKNIESSSNPTIIEMVEEMETIDEADIIEIPDSENATAIDKISDSEIHMTTNIEIADSKNNETTIIKISDSETTTSTSTESIPGEFSELMTNVYGQNPPISFEKLPHEQRIDFALMLSSSLTLLLNTLKAIANDTAVMNSTI</sequence>
<dbReference type="InterPro" id="IPR001613">
    <property type="entry name" value="Flavin_amine_oxidase"/>
</dbReference>
<proteinExistence type="inferred from homology"/>
<feature type="binding site" evidence="6">
    <location>
        <position position="58"/>
    </location>
    <ligand>
        <name>FAD</name>
        <dbReference type="ChEBI" id="CHEBI:57692"/>
    </ligand>
</feature>
<organism evidence="11 13">
    <name type="scientific">Dracunculus medinensis</name>
    <name type="common">Guinea worm</name>
    <dbReference type="NCBI Taxonomy" id="318479"/>
    <lineage>
        <taxon>Eukaryota</taxon>
        <taxon>Metazoa</taxon>
        <taxon>Ecdysozoa</taxon>
        <taxon>Nematoda</taxon>
        <taxon>Chromadorea</taxon>
        <taxon>Rhabditida</taxon>
        <taxon>Spirurina</taxon>
        <taxon>Dracunculoidea</taxon>
        <taxon>Dracunculidae</taxon>
        <taxon>Dracunculus</taxon>
    </lineage>
</organism>
<evidence type="ECO:0000256" key="7">
    <source>
        <dbReference type="RuleBase" id="RU362067"/>
    </source>
</evidence>
<evidence type="ECO:0000313" key="10">
    <source>
        <dbReference type="EMBL" id="VDN52930.1"/>
    </source>
</evidence>
<dbReference type="AlphaFoldDB" id="A0A0N4UMS5"/>
<dbReference type="SUPFAM" id="SSF51905">
    <property type="entry name" value="FAD/NAD(P)-binding domain"/>
    <property type="match status" value="1"/>
</dbReference>
<evidence type="ECO:0000256" key="5">
    <source>
        <dbReference type="ARBA" id="ARBA00048448"/>
    </source>
</evidence>
<name>A0A0N4UMS5_DRAME</name>
<keyword evidence="7" id="KW-0285">Flavoprotein</keyword>
<dbReference type="InterPro" id="IPR036188">
    <property type="entry name" value="FAD/NAD-bd_sf"/>
</dbReference>
<evidence type="ECO:0000256" key="8">
    <source>
        <dbReference type="SAM" id="SignalP"/>
    </source>
</evidence>